<evidence type="ECO:0000259" key="3">
    <source>
        <dbReference type="Pfam" id="PF03914"/>
    </source>
</evidence>
<dbReference type="Proteomes" id="UP000789706">
    <property type="component" value="Unassembled WGS sequence"/>
</dbReference>
<protein>
    <submittedName>
        <fullName evidence="4">4929_t:CDS:1</fullName>
    </submittedName>
</protein>
<dbReference type="PANTHER" id="PTHR12048:SF0">
    <property type="entry name" value="CCAAT_ENHANCER-BINDING PROTEIN ZETA"/>
    <property type="match status" value="1"/>
</dbReference>
<evidence type="ECO:0000313" key="5">
    <source>
        <dbReference type="Proteomes" id="UP000789706"/>
    </source>
</evidence>
<dbReference type="PANTHER" id="PTHR12048">
    <property type="entry name" value="CCAAT-BINDING FACTOR-RELATED"/>
    <property type="match status" value="1"/>
</dbReference>
<feature type="region of interest" description="Disordered" evidence="2">
    <location>
        <begin position="1"/>
        <end position="22"/>
    </location>
</feature>
<feature type="compositionally biased region" description="Basic and acidic residues" evidence="2">
    <location>
        <begin position="1"/>
        <end position="10"/>
    </location>
</feature>
<evidence type="ECO:0000313" key="4">
    <source>
        <dbReference type="EMBL" id="CAG8583319.1"/>
    </source>
</evidence>
<accession>A0A9N9BXK3</accession>
<feature type="compositionally biased region" description="Acidic residues" evidence="2">
    <location>
        <begin position="647"/>
        <end position="713"/>
    </location>
</feature>
<dbReference type="InterPro" id="IPR016024">
    <property type="entry name" value="ARM-type_fold"/>
</dbReference>
<dbReference type="Pfam" id="PF03914">
    <property type="entry name" value="CBF"/>
    <property type="match status" value="1"/>
</dbReference>
<organism evidence="4 5">
    <name type="scientific">Diversispora eburnea</name>
    <dbReference type="NCBI Taxonomy" id="1213867"/>
    <lineage>
        <taxon>Eukaryota</taxon>
        <taxon>Fungi</taxon>
        <taxon>Fungi incertae sedis</taxon>
        <taxon>Mucoromycota</taxon>
        <taxon>Glomeromycotina</taxon>
        <taxon>Glomeromycetes</taxon>
        <taxon>Diversisporales</taxon>
        <taxon>Diversisporaceae</taxon>
        <taxon>Diversispora</taxon>
    </lineage>
</organism>
<evidence type="ECO:0000256" key="1">
    <source>
        <dbReference type="ARBA" id="ARBA00007797"/>
    </source>
</evidence>
<comment type="similarity">
    <text evidence="1">Belongs to the CBF/MAK21 family.</text>
</comment>
<evidence type="ECO:0000256" key="2">
    <source>
        <dbReference type="SAM" id="MobiDB-lite"/>
    </source>
</evidence>
<dbReference type="SUPFAM" id="SSF48371">
    <property type="entry name" value="ARM repeat"/>
    <property type="match status" value="1"/>
</dbReference>
<dbReference type="AlphaFoldDB" id="A0A9N9BXK3"/>
<reference evidence="4" key="1">
    <citation type="submission" date="2021-06" db="EMBL/GenBank/DDBJ databases">
        <authorList>
            <person name="Kallberg Y."/>
            <person name="Tangrot J."/>
            <person name="Rosling A."/>
        </authorList>
    </citation>
    <scope>NUCLEOTIDE SEQUENCE</scope>
    <source>
        <strain evidence="4">AZ414A</strain>
    </source>
</reference>
<name>A0A9N9BXK3_9GLOM</name>
<dbReference type="InterPro" id="IPR040155">
    <property type="entry name" value="CEBPZ/Mak21-like"/>
</dbReference>
<dbReference type="EMBL" id="CAJVPK010001355">
    <property type="protein sequence ID" value="CAG8583319.1"/>
    <property type="molecule type" value="Genomic_DNA"/>
</dbReference>
<feature type="region of interest" description="Disordered" evidence="2">
    <location>
        <begin position="647"/>
        <end position="720"/>
    </location>
</feature>
<dbReference type="GO" id="GO:0005634">
    <property type="term" value="C:nucleus"/>
    <property type="evidence" value="ECO:0007669"/>
    <property type="project" value="TreeGrafter"/>
</dbReference>
<comment type="caution">
    <text evidence="4">The sequence shown here is derived from an EMBL/GenBank/DDBJ whole genome shotgun (WGS) entry which is preliminary data.</text>
</comment>
<feature type="region of interest" description="Disordered" evidence="2">
    <location>
        <begin position="506"/>
        <end position="527"/>
    </location>
</feature>
<gene>
    <name evidence="4" type="ORF">DEBURN_LOCUS8679</name>
</gene>
<feature type="domain" description="CCAAT-binding factor" evidence="3">
    <location>
        <begin position="401"/>
        <end position="554"/>
    </location>
</feature>
<keyword evidence="5" id="KW-1185">Reference proteome</keyword>
<dbReference type="OrthoDB" id="28947at2759"/>
<dbReference type="InterPro" id="IPR005612">
    <property type="entry name" value="CCAAT-binding_factor"/>
</dbReference>
<proteinExistence type="inferred from homology"/>
<sequence length="748" mass="86974">MAKERKEKNKLNGKSKQYIKPTRHWHAIELPPLSNNSNNSHSKKLSDDQISIKFELAKELLKTENDKYATNSSTHSASDRNFYATMLKSGTMKDKLSTLSVLVDESPLHAVQALETLISTAKKKSRNISIQAIENIMNLMLDSVLPNRKLKYFRDQPLNDPKVTNEHLIVWAFEDFIKNYYYDFIRVIEMLSHDVLLHVRQKTIMIIFTLFKEKPEQEQNLLKLLGDKERKVASKASYLINQIFTVHPLMKFHIVREIEQLILLPNANERSQYYGVITLNQIILSKQDVKVANKLIDIYFVLFTKLLESKDKEIKKNKNNKKDFTKSRLKITKSRTRIKTKSKKKVNNKIEIDDAVNSKLVAALLTGVNRAYKFAQVDHSVYEAHLNILYRITYIGTFNISIQALMLIYQASFNKESLSERFYRALYQSLLDPRLVTSSKHAMYLNLLFKSLKNDSLIVRKEAFIKRLIQICGHHFPPFICGALYLISVIVQKHPSLYYFITKSEDHDNNSSEENSRKYDGRKRDPQYSDADRSSLWELSLFANHFHPTISLYAKQILENKSIEIQPELHNHTLSHFLDRFVYRNPKKRDRIKGGGNVLLQPTIATEPGMVIMKRSTGISPDEINVNSKEFWEKKLEDIPVDQVYSDLDDEDSEEDLENLDFSSDDEEEIYEEGDEIDEEEECEDDEVDEEEEEDEGITTGDDDGFDFMEDDKDIVSSSEDDKRIRKKVKLKHLPTFASYEDIAALIH</sequence>